<gene>
    <name evidence="14" type="ORF">RND71_043377</name>
</gene>
<evidence type="ECO:0000256" key="10">
    <source>
        <dbReference type="SAM" id="MobiDB-lite"/>
    </source>
</evidence>
<protein>
    <submittedName>
        <fullName evidence="14">Uncharacterized protein</fullName>
    </submittedName>
</protein>
<organism evidence="14 15">
    <name type="scientific">Anisodus tanguticus</name>
    <dbReference type="NCBI Taxonomy" id="243964"/>
    <lineage>
        <taxon>Eukaryota</taxon>
        <taxon>Viridiplantae</taxon>
        <taxon>Streptophyta</taxon>
        <taxon>Embryophyta</taxon>
        <taxon>Tracheophyta</taxon>
        <taxon>Spermatophyta</taxon>
        <taxon>Magnoliopsida</taxon>
        <taxon>eudicotyledons</taxon>
        <taxon>Gunneridae</taxon>
        <taxon>Pentapetalae</taxon>
        <taxon>asterids</taxon>
        <taxon>lamiids</taxon>
        <taxon>Solanales</taxon>
        <taxon>Solanaceae</taxon>
        <taxon>Solanoideae</taxon>
        <taxon>Hyoscyameae</taxon>
        <taxon>Anisodus</taxon>
    </lineage>
</organism>
<feature type="zinc finger region" description="C3H1-type" evidence="9">
    <location>
        <begin position="110"/>
        <end position="138"/>
    </location>
</feature>
<evidence type="ECO:0000313" key="14">
    <source>
        <dbReference type="EMBL" id="KAK4337159.1"/>
    </source>
</evidence>
<dbReference type="InterPro" id="IPR000504">
    <property type="entry name" value="RRM_dom"/>
</dbReference>
<feature type="compositionally biased region" description="Basic and acidic residues" evidence="10">
    <location>
        <begin position="92"/>
        <end position="106"/>
    </location>
</feature>
<keyword evidence="7" id="KW-0539">Nucleus</keyword>
<dbReference type="InterPro" id="IPR010982">
    <property type="entry name" value="Lambda_DNA-bd_dom_sf"/>
</dbReference>
<feature type="compositionally biased region" description="Low complexity" evidence="10">
    <location>
        <begin position="824"/>
        <end position="844"/>
    </location>
</feature>
<dbReference type="InterPro" id="IPR045137">
    <property type="entry name" value="RBM26/27"/>
</dbReference>
<comment type="subcellular location">
    <subcellularLocation>
        <location evidence="1">Nucleus</location>
    </subcellularLocation>
</comment>
<keyword evidence="9" id="KW-0862">Zinc</keyword>
<keyword evidence="5" id="KW-0371">Homeobox</keyword>
<dbReference type="PANTHER" id="PTHR14398">
    <property type="entry name" value="RNA RECOGNITION RRM/RNP DOMAIN"/>
    <property type="match status" value="1"/>
</dbReference>
<feature type="compositionally biased region" description="Low complexity" evidence="10">
    <location>
        <begin position="501"/>
        <end position="524"/>
    </location>
</feature>
<dbReference type="GO" id="GO:0003677">
    <property type="term" value="F:DNA binding"/>
    <property type="evidence" value="ECO:0007669"/>
    <property type="project" value="UniProtKB-KW"/>
</dbReference>
<dbReference type="PROSITE" id="PS00465">
    <property type="entry name" value="POU_2"/>
    <property type="match status" value="1"/>
</dbReference>
<evidence type="ECO:0000256" key="2">
    <source>
        <dbReference type="ARBA" id="ARBA00022884"/>
    </source>
</evidence>
<feature type="compositionally biased region" description="Low complexity" evidence="10">
    <location>
        <begin position="383"/>
        <end position="394"/>
    </location>
</feature>
<dbReference type="EMBL" id="JAVYJV010000051">
    <property type="protein sequence ID" value="KAK4337159.1"/>
    <property type="molecule type" value="Genomic_DNA"/>
</dbReference>
<evidence type="ECO:0000256" key="3">
    <source>
        <dbReference type="ARBA" id="ARBA00023015"/>
    </source>
</evidence>
<feature type="compositionally biased region" description="Polar residues" evidence="10">
    <location>
        <begin position="44"/>
        <end position="61"/>
    </location>
</feature>
<feature type="region of interest" description="Disordered" evidence="10">
    <location>
        <begin position="501"/>
        <end position="525"/>
    </location>
</feature>
<dbReference type="PROSITE" id="PS50103">
    <property type="entry name" value="ZF_C3H1"/>
    <property type="match status" value="1"/>
</dbReference>
<evidence type="ECO:0000256" key="9">
    <source>
        <dbReference type="PROSITE-ProRule" id="PRU00723"/>
    </source>
</evidence>
<reference evidence="14" key="1">
    <citation type="submission" date="2023-12" db="EMBL/GenBank/DDBJ databases">
        <title>Genome assembly of Anisodus tanguticus.</title>
        <authorList>
            <person name="Wang Y.-J."/>
        </authorList>
    </citation>
    <scope>NUCLEOTIDE SEQUENCE</scope>
    <source>
        <strain evidence="14">KB-2021</strain>
        <tissue evidence="14">Leaf</tissue>
    </source>
</reference>
<evidence type="ECO:0000256" key="4">
    <source>
        <dbReference type="ARBA" id="ARBA00023125"/>
    </source>
</evidence>
<dbReference type="InterPro" id="IPR035979">
    <property type="entry name" value="RBD_domain_sf"/>
</dbReference>
<name>A0AAE1QQ18_9SOLA</name>
<dbReference type="PROSITE" id="PS00035">
    <property type="entry name" value="POU_1"/>
    <property type="match status" value="1"/>
</dbReference>
<feature type="region of interest" description="Disordered" evidence="10">
    <location>
        <begin position="821"/>
        <end position="844"/>
    </location>
</feature>
<dbReference type="Gene3D" id="3.30.70.330">
    <property type="match status" value="1"/>
</dbReference>
<keyword evidence="15" id="KW-1185">Reference proteome</keyword>
<evidence type="ECO:0000313" key="15">
    <source>
        <dbReference type="Proteomes" id="UP001291623"/>
    </source>
</evidence>
<comment type="caution">
    <text evidence="14">The sequence shown here is derived from an EMBL/GenBank/DDBJ whole genome shotgun (WGS) entry which is preliminary data.</text>
</comment>
<keyword evidence="2 8" id="KW-0694">RNA-binding</keyword>
<feature type="compositionally biased region" description="Basic and acidic residues" evidence="10">
    <location>
        <begin position="397"/>
        <end position="409"/>
    </location>
</feature>
<feature type="region of interest" description="Disordered" evidence="10">
    <location>
        <begin position="676"/>
        <end position="702"/>
    </location>
</feature>
<dbReference type="GO" id="GO:0008270">
    <property type="term" value="F:zinc ion binding"/>
    <property type="evidence" value="ECO:0007669"/>
    <property type="project" value="UniProtKB-KW"/>
</dbReference>
<dbReference type="PROSITE" id="PS51179">
    <property type="entry name" value="POU_3"/>
    <property type="match status" value="1"/>
</dbReference>
<evidence type="ECO:0000256" key="1">
    <source>
        <dbReference type="ARBA" id="ARBA00004123"/>
    </source>
</evidence>
<dbReference type="InterPro" id="IPR013847">
    <property type="entry name" value="POU"/>
</dbReference>
<evidence type="ECO:0000259" key="11">
    <source>
        <dbReference type="PROSITE" id="PS50102"/>
    </source>
</evidence>
<feature type="region of interest" description="Disordered" evidence="10">
    <location>
        <begin position="44"/>
        <end position="106"/>
    </location>
</feature>
<dbReference type="AlphaFoldDB" id="A0AAE1QQ18"/>
<dbReference type="PRINTS" id="PR00028">
    <property type="entry name" value="POUDOMAIN"/>
</dbReference>
<dbReference type="GO" id="GO:0003700">
    <property type="term" value="F:DNA-binding transcription factor activity"/>
    <property type="evidence" value="ECO:0007669"/>
    <property type="project" value="InterPro"/>
</dbReference>
<keyword evidence="6" id="KW-0804">Transcription</keyword>
<dbReference type="FunFam" id="3.30.70.330:FF:000208">
    <property type="entry name" value="RNA-binding protein 27 isoform X2"/>
    <property type="match status" value="1"/>
</dbReference>
<dbReference type="PROSITE" id="PS50102">
    <property type="entry name" value="RRM"/>
    <property type="match status" value="1"/>
</dbReference>
<accession>A0AAE1QQ18</accession>
<feature type="region of interest" description="Disordered" evidence="10">
    <location>
        <begin position="788"/>
        <end position="808"/>
    </location>
</feature>
<evidence type="ECO:0000256" key="5">
    <source>
        <dbReference type="ARBA" id="ARBA00023155"/>
    </source>
</evidence>
<dbReference type="InterPro" id="IPR000571">
    <property type="entry name" value="Znf_CCCH"/>
</dbReference>
<keyword evidence="3" id="KW-0805">Transcription regulation</keyword>
<dbReference type="FunFam" id="1.10.260.40:FF:000007">
    <property type="entry name" value="POU domain protein"/>
    <property type="match status" value="1"/>
</dbReference>
<dbReference type="Pfam" id="PF00076">
    <property type="entry name" value="RRM_1"/>
    <property type="match status" value="1"/>
</dbReference>
<feature type="domain" description="POU-specific" evidence="13">
    <location>
        <begin position="865"/>
        <end position="942"/>
    </location>
</feature>
<dbReference type="SMART" id="SM00360">
    <property type="entry name" value="RRM"/>
    <property type="match status" value="1"/>
</dbReference>
<dbReference type="GO" id="GO:0003723">
    <property type="term" value="F:RNA binding"/>
    <property type="evidence" value="ECO:0007669"/>
    <property type="project" value="UniProtKB-UniRule"/>
</dbReference>
<evidence type="ECO:0000259" key="12">
    <source>
        <dbReference type="PROSITE" id="PS50103"/>
    </source>
</evidence>
<dbReference type="InterPro" id="IPR000327">
    <property type="entry name" value="POU_dom"/>
</dbReference>
<dbReference type="InterPro" id="IPR012677">
    <property type="entry name" value="Nucleotide-bd_a/b_plait_sf"/>
</dbReference>
<keyword evidence="9" id="KW-0479">Metal-binding</keyword>
<evidence type="ECO:0000256" key="6">
    <source>
        <dbReference type="ARBA" id="ARBA00023163"/>
    </source>
</evidence>
<feature type="compositionally biased region" description="Basic residues" evidence="10">
    <location>
        <begin position="76"/>
        <end position="91"/>
    </location>
</feature>
<dbReference type="SUPFAM" id="SSF54928">
    <property type="entry name" value="RNA-binding domain, RBD"/>
    <property type="match status" value="1"/>
</dbReference>
<dbReference type="Pfam" id="PF00157">
    <property type="entry name" value="Pou"/>
    <property type="match status" value="1"/>
</dbReference>
<dbReference type="GO" id="GO:0005634">
    <property type="term" value="C:nucleus"/>
    <property type="evidence" value="ECO:0007669"/>
    <property type="project" value="UniProtKB-SubCell"/>
</dbReference>
<dbReference type="PANTHER" id="PTHR14398:SF0">
    <property type="entry name" value="ZINC FINGER PROTEIN SWM"/>
    <property type="match status" value="1"/>
</dbReference>
<sequence length="1069" mass="119673">MGKCGQLENLHKRLFALKIKQSPYIMNAFKETDIQQVNQYDNEMDNSFSNQATNSSSRSPVNRQRSRSPKNSNSSKKQRSRSRSIGKTFKRNKSDQKSPQRTDLKENKTNFSVKRCRDYDEKGYCMRGNLCLYDHGRNPVILDSVNASSVLGLSTNVGNNTLLPTPNSFGNNHINSITEPYNPESSIVDSHLNRNIPLKKNLNPLSQPYCPTSNDTRISNSISNQNLYVPPRLNHSVNAHKFDKSINNDKNLKDSTYVSKSNNSNECQNFDVNNKKSISLRGQDRNRNFYRQQNKRRTNTNLNELLEKTVLEVRKIPPNLNTIANLNEHFSKFGTIKNLQIGYDSDPEVALVHFSNNSEALAAYRSTEAILNNRFIKVFWHNSNHNSTNSSNTTEKLSSDSEKLTEEKIEKKSAVKERLGVQDEKQALITKSVVKSLMNSGLINNTPNQLASLISATNSTPIVVSKPRNNQTKHEYSYLKVELSIRESKMMNTCIVKSASSCFSSGSPSLNRSNSYSPSSYSNSIHYRESTSSNPFVNIENTVELHDLTSRSQQLSNNVKPDVSDIYHHQIQQIQRHHHHHHHLNHNALSNHPHLTSPHLINHNLTNHLTNSHLINHNLANHAQFATHHQLDDIFTSVAAAAVANLSQNSSSPSNNSTSNNNAVVAAAAAIVNQSNANSGSSSNNANRNSNQNNNSNILGVDSTANDQVDVNQQNTKSPSRNQVYSSQHNNMISNFQYHHQQNSFSSSPSLPQQQQHLQHSNNQLHGVQHSINSAAAAVVAAAQHQIQQQQNSNGQQNLSQQAQQQQLNGNNNSIHHHLQTLAQQQQSSQGQQQSSQNQQQPSNLLQQQHCSFQALQAQQHDGNLSDLDFEELGIFAERFKQRRIKLGVTQSDVGRALANLKIPGVSCLSQSTICRFESLTLSHNNMVSLKPILSSWLDAAENAARSARIRDSLDVSNLSAISPNGNNGLSGLGVMSGLLCNVEKKRKRTSIAAPEKRTLESFFNSQPKPKLSIFMIILMIDWQDIMSEDNDYCFYRQNNQHATSTRPTYNLDPMLGALQHLATDNDDK</sequence>
<evidence type="ECO:0000259" key="13">
    <source>
        <dbReference type="PROSITE" id="PS51179"/>
    </source>
</evidence>
<keyword evidence="9" id="KW-0863">Zinc-finger</keyword>
<dbReference type="SMART" id="SM00352">
    <property type="entry name" value="POU"/>
    <property type="match status" value="1"/>
</dbReference>
<feature type="region of interest" description="Disordered" evidence="10">
    <location>
        <begin position="742"/>
        <end position="762"/>
    </location>
</feature>
<feature type="region of interest" description="Disordered" evidence="10">
    <location>
        <begin position="383"/>
        <end position="409"/>
    </location>
</feature>
<proteinExistence type="predicted"/>
<evidence type="ECO:0000256" key="8">
    <source>
        <dbReference type="PROSITE-ProRule" id="PRU00176"/>
    </source>
</evidence>
<dbReference type="SUPFAM" id="SSF47413">
    <property type="entry name" value="lambda repressor-like DNA-binding domains"/>
    <property type="match status" value="1"/>
</dbReference>
<feature type="domain" description="RRM" evidence="11">
    <location>
        <begin position="309"/>
        <end position="383"/>
    </location>
</feature>
<dbReference type="CDD" id="cd12257">
    <property type="entry name" value="RRM1_RBM26_like"/>
    <property type="match status" value="1"/>
</dbReference>
<evidence type="ECO:0000256" key="7">
    <source>
        <dbReference type="ARBA" id="ARBA00023242"/>
    </source>
</evidence>
<dbReference type="Proteomes" id="UP001291623">
    <property type="component" value="Unassembled WGS sequence"/>
</dbReference>
<feature type="domain" description="C3H1-type" evidence="12">
    <location>
        <begin position="110"/>
        <end position="138"/>
    </location>
</feature>
<dbReference type="Gene3D" id="1.10.260.40">
    <property type="entry name" value="lambda repressor-like DNA-binding domains"/>
    <property type="match status" value="1"/>
</dbReference>
<feature type="compositionally biased region" description="Low complexity" evidence="10">
    <location>
        <begin position="676"/>
        <end position="697"/>
    </location>
</feature>
<keyword evidence="4" id="KW-0238">DNA-binding</keyword>